<proteinExistence type="predicted"/>
<dbReference type="InterPro" id="IPR045016">
    <property type="entry name" value="NhaD-like"/>
</dbReference>
<dbReference type="PANTHER" id="PTHR43269:SF2">
    <property type="entry name" value="SODIUM_PROTON ANTIPORTER 1-RELATED"/>
    <property type="match status" value="1"/>
</dbReference>
<dbReference type="Proteomes" id="UP001334732">
    <property type="component" value="Chromosome"/>
</dbReference>
<feature type="transmembrane region" description="Helical" evidence="1">
    <location>
        <begin position="360"/>
        <end position="379"/>
    </location>
</feature>
<feature type="transmembrane region" description="Helical" evidence="1">
    <location>
        <begin position="136"/>
        <end position="156"/>
    </location>
</feature>
<dbReference type="PANTHER" id="PTHR43269">
    <property type="entry name" value="SODIUM/PROTON ANTIPORTER 1-RELATED"/>
    <property type="match status" value="1"/>
</dbReference>
<feature type="transmembrane region" description="Helical" evidence="1">
    <location>
        <begin position="264"/>
        <end position="280"/>
    </location>
</feature>
<keyword evidence="1" id="KW-0812">Transmembrane</keyword>
<dbReference type="RefSeq" id="WP_324780343.1">
    <property type="nucleotide sequence ID" value="NZ_CP141769.1"/>
</dbReference>
<feature type="transmembrane region" description="Helical" evidence="1">
    <location>
        <begin position="7"/>
        <end position="24"/>
    </location>
</feature>
<feature type="transmembrane region" description="Helical" evidence="1">
    <location>
        <begin position="292"/>
        <end position="312"/>
    </location>
</feature>
<keyword evidence="1" id="KW-0472">Membrane</keyword>
<organism evidence="2 3">
    <name type="scientific">Thiobacillus sedimenti</name>
    <dbReference type="NCBI Taxonomy" id="3110231"/>
    <lineage>
        <taxon>Bacteria</taxon>
        <taxon>Pseudomonadati</taxon>
        <taxon>Pseudomonadota</taxon>
        <taxon>Betaproteobacteria</taxon>
        <taxon>Nitrosomonadales</taxon>
        <taxon>Thiobacillaceae</taxon>
        <taxon>Thiobacillus</taxon>
    </lineage>
</organism>
<evidence type="ECO:0000313" key="3">
    <source>
        <dbReference type="Proteomes" id="UP001334732"/>
    </source>
</evidence>
<gene>
    <name evidence="2" type="ORF">VA613_02805</name>
</gene>
<feature type="transmembrane region" description="Helical" evidence="1">
    <location>
        <begin position="99"/>
        <end position="124"/>
    </location>
</feature>
<name>A0ABZ1CPE1_9PROT</name>
<feature type="transmembrane region" description="Helical" evidence="1">
    <location>
        <begin position="61"/>
        <end position="79"/>
    </location>
</feature>
<evidence type="ECO:0000313" key="2">
    <source>
        <dbReference type="EMBL" id="WRS39813.1"/>
    </source>
</evidence>
<keyword evidence="3" id="KW-1185">Reference proteome</keyword>
<evidence type="ECO:0000256" key="1">
    <source>
        <dbReference type="SAM" id="Phobius"/>
    </source>
</evidence>
<keyword evidence="1" id="KW-1133">Transmembrane helix</keyword>
<dbReference type="EMBL" id="CP141769">
    <property type="protein sequence ID" value="WRS39813.1"/>
    <property type="molecule type" value="Genomic_DNA"/>
</dbReference>
<sequence>MPLLNIPVEFFLFACTLLGVAIFHRRNLEVAVAGLIAITLYKALVAQDMDLIAHFLHEERLVLNLLGLLLGFAILARHFELSKLPDWLPRLLPDDWKGGFVLLVMVAAISTFLDNIAAAIIGGVVAGHVYKHKISVGYMAAIVAASNAGGAGSVVGDTTTTMMWIGGVQAIHVADAFIASTVAVIFSGIIAAKAQQRYHPVTKNPPAHLRLDWGHLAIVALIIGGAIAANVGLDFPAAGVWAAIILGGLIRPTPWGEVSKSAKGALFLVALVLSASLMPVKELPPPSAHTAFGLGFVSAVFDNIPLTALALYQGGYDWGMLAFAVGFGGSMIWFGSSAGVAMSNLYPEAKNTLTWLREGWHVPVAYVLGFATLYLVLGWHPDVLPAR</sequence>
<accession>A0ABZ1CPE1</accession>
<feature type="transmembrane region" description="Helical" evidence="1">
    <location>
        <begin position="319"/>
        <end position="340"/>
    </location>
</feature>
<feature type="transmembrane region" description="Helical" evidence="1">
    <location>
        <begin position="213"/>
        <end position="229"/>
    </location>
</feature>
<feature type="transmembrane region" description="Helical" evidence="1">
    <location>
        <begin position="162"/>
        <end position="192"/>
    </location>
</feature>
<feature type="transmembrane region" description="Helical" evidence="1">
    <location>
        <begin position="235"/>
        <end position="252"/>
    </location>
</feature>
<reference evidence="2 3" key="1">
    <citation type="submission" date="2023-12" db="EMBL/GenBank/DDBJ databases">
        <title>Thiobacillus sedimentum sp. nov., a chemolithoautotrophic sulfur-oxidizing bacterium isolated from freshwater sediment.</title>
        <authorList>
            <person name="Luo J."/>
            <person name="Dai C."/>
        </authorList>
    </citation>
    <scope>NUCLEOTIDE SEQUENCE [LARGE SCALE GENOMIC DNA]</scope>
    <source>
        <strain evidence="2 3">SCUT-2</strain>
    </source>
</reference>
<protein>
    <submittedName>
        <fullName evidence="2">Citrate transporter</fullName>
    </submittedName>
</protein>